<gene>
    <name evidence="2" type="ORF">MPP7335_02362</name>
</gene>
<accession>A0A375YHM5</accession>
<proteinExistence type="predicted"/>
<feature type="chain" id="PRO_5039239073" evidence="1">
    <location>
        <begin position="23"/>
        <end position="57"/>
    </location>
</feature>
<sequence>MFLLLHAMLCRVGWFLAAASSAAGGCGGHRQLIQCHDVAVIADHHPGAVGGQLMAPG</sequence>
<dbReference type="Proteomes" id="UP000252008">
    <property type="component" value="Unassembled WGS sequence"/>
</dbReference>
<evidence type="ECO:0000256" key="1">
    <source>
        <dbReference type="SAM" id="SignalP"/>
    </source>
</evidence>
<name>A0A375YHM5_MYCPF</name>
<evidence type="ECO:0000313" key="3">
    <source>
        <dbReference type="Proteomes" id="UP000252008"/>
    </source>
</evidence>
<evidence type="ECO:0000313" key="2">
    <source>
        <dbReference type="EMBL" id="SRX80618.1"/>
    </source>
</evidence>
<dbReference type="EMBL" id="UEGS01000001">
    <property type="protein sequence ID" value="SRX80618.1"/>
    <property type="molecule type" value="Genomic_DNA"/>
</dbReference>
<keyword evidence="1" id="KW-0732">Signal</keyword>
<feature type="signal peptide" evidence="1">
    <location>
        <begin position="1"/>
        <end position="22"/>
    </location>
</feature>
<dbReference type="AlphaFoldDB" id="A0A375YHM5"/>
<protein>
    <submittedName>
        <fullName evidence="2">Uncharacterized protein</fullName>
    </submittedName>
</protein>
<organism evidence="2 3">
    <name type="scientific">Mycolicibacterium parafortuitum</name>
    <name type="common">Mycobacterium parafortuitum</name>
    <dbReference type="NCBI Taxonomy" id="39692"/>
    <lineage>
        <taxon>Bacteria</taxon>
        <taxon>Bacillati</taxon>
        <taxon>Actinomycetota</taxon>
        <taxon>Actinomycetes</taxon>
        <taxon>Mycobacteriales</taxon>
        <taxon>Mycobacteriaceae</taxon>
        <taxon>Mycolicibacterium</taxon>
    </lineage>
</organism>
<keyword evidence="3" id="KW-1185">Reference proteome</keyword>
<reference evidence="2 3" key="1">
    <citation type="submission" date="2018-05" db="EMBL/GenBank/DDBJ databases">
        <authorList>
            <consortium name="IHU Genomes"/>
        </authorList>
    </citation>
    <scope>NUCLEOTIDE SEQUENCE [LARGE SCALE GENOMIC DNA]</scope>
    <source>
        <strain evidence="2 3">P7335</strain>
    </source>
</reference>